<dbReference type="GO" id="GO:0000976">
    <property type="term" value="F:transcription cis-regulatory region binding"/>
    <property type="evidence" value="ECO:0007669"/>
    <property type="project" value="TreeGrafter"/>
</dbReference>
<evidence type="ECO:0000256" key="4">
    <source>
        <dbReference type="ARBA" id="ARBA00023015"/>
    </source>
</evidence>
<evidence type="ECO:0000256" key="6">
    <source>
        <dbReference type="ARBA" id="ARBA00023163"/>
    </source>
</evidence>
<dbReference type="GO" id="GO:0008270">
    <property type="term" value="F:zinc ion binding"/>
    <property type="evidence" value="ECO:0007669"/>
    <property type="project" value="TreeGrafter"/>
</dbReference>
<keyword evidence="2" id="KW-0678">Repressor</keyword>
<protein>
    <submittedName>
        <fullName evidence="9">Peroxide stress regulator PerR, FUR family</fullName>
    </submittedName>
</protein>
<sequence length="134" mass="14803">MTGSKPFRATTQRAGVLEVVQEADGHLTAGEIFERVRQRDSRIAYGTVYRTLHLLAERGLIQELTFADAASRYDKRVDRHDHVSCRECGLILDVDVPIALIARHVAEEQSGFAVESHHTVFAGRCPACRAATTG</sequence>
<dbReference type="GO" id="GO:0003700">
    <property type="term" value="F:DNA-binding transcription factor activity"/>
    <property type="evidence" value="ECO:0007669"/>
    <property type="project" value="InterPro"/>
</dbReference>
<keyword evidence="8" id="KW-0408">Iron</keyword>
<dbReference type="InterPro" id="IPR002481">
    <property type="entry name" value="FUR"/>
</dbReference>
<dbReference type="InterPro" id="IPR036390">
    <property type="entry name" value="WH_DNA-bd_sf"/>
</dbReference>
<feature type="binding site" evidence="7">
    <location>
        <position position="125"/>
    </location>
    <ligand>
        <name>Zn(2+)</name>
        <dbReference type="ChEBI" id="CHEBI:29105"/>
    </ligand>
</feature>
<dbReference type="InterPro" id="IPR036388">
    <property type="entry name" value="WH-like_DNA-bd_sf"/>
</dbReference>
<comment type="similarity">
    <text evidence="1">Belongs to the Fur family.</text>
</comment>
<comment type="cofactor">
    <cofactor evidence="8">
        <name>Mn(2+)</name>
        <dbReference type="ChEBI" id="CHEBI:29035"/>
    </cofactor>
    <cofactor evidence="8">
        <name>Fe(2+)</name>
        <dbReference type="ChEBI" id="CHEBI:29033"/>
    </cofactor>
    <text evidence="8">Binds 1 Mn(2+) or Fe(2+) ion per subunit.</text>
</comment>
<evidence type="ECO:0000313" key="9">
    <source>
        <dbReference type="EMBL" id="CAA9554041.1"/>
    </source>
</evidence>
<dbReference type="CDD" id="cd07153">
    <property type="entry name" value="Fur_like"/>
    <property type="match status" value="1"/>
</dbReference>
<feature type="binding site" evidence="8">
    <location>
        <position position="117"/>
    </location>
    <ligand>
        <name>Fe cation</name>
        <dbReference type="ChEBI" id="CHEBI:24875"/>
    </ligand>
</feature>
<evidence type="ECO:0000256" key="5">
    <source>
        <dbReference type="ARBA" id="ARBA00023125"/>
    </source>
</evidence>
<keyword evidence="4" id="KW-0805">Transcription regulation</keyword>
<comment type="cofactor">
    <cofactor evidence="7">
        <name>Zn(2+)</name>
        <dbReference type="ChEBI" id="CHEBI:29105"/>
    </cofactor>
    <text evidence="7">Binds 1 zinc ion per subunit.</text>
</comment>
<accession>A0A6J4ULJ9</accession>
<dbReference type="EMBL" id="CADCWF010000126">
    <property type="protein sequence ID" value="CAA9554041.1"/>
    <property type="molecule type" value="Genomic_DNA"/>
</dbReference>
<dbReference type="GO" id="GO:1900376">
    <property type="term" value="P:regulation of secondary metabolite biosynthetic process"/>
    <property type="evidence" value="ECO:0007669"/>
    <property type="project" value="TreeGrafter"/>
</dbReference>
<dbReference type="PANTHER" id="PTHR33202:SF7">
    <property type="entry name" value="FERRIC UPTAKE REGULATION PROTEIN"/>
    <property type="match status" value="1"/>
</dbReference>
<name>A0A6J4ULJ9_9BACT</name>
<dbReference type="GO" id="GO:0045892">
    <property type="term" value="P:negative regulation of DNA-templated transcription"/>
    <property type="evidence" value="ECO:0007669"/>
    <property type="project" value="TreeGrafter"/>
</dbReference>
<proteinExistence type="inferred from homology"/>
<keyword evidence="3 7" id="KW-0862">Zinc</keyword>
<feature type="binding site" evidence="8">
    <location>
        <position position="81"/>
    </location>
    <ligand>
        <name>Fe cation</name>
        <dbReference type="ChEBI" id="CHEBI:24875"/>
    </ligand>
</feature>
<organism evidence="9">
    <name type="scientific">uncultured Thermomicrobiales bacterium</name>
    <dbReference type="NCBI Taxonomy" id="1645740"/>
    <lineage>
        <taxon>Bacteria</taxon>
        <taxon>Pseudomonadati</taxon>
        <taxon>Thermomicrobiota</taxon>
        <taxon>Thermomicrobia</taxon>
        <taxon>Thermomicrobiales</taxon>
        <taxon>environmental samples</taxon>
    </lineage>
</organism>
<keyword evidence="5" id="KW-0238">DNA-binding</keyword>
<evidence type="ECO:0000256" key="7">
    <source>
        <dbReference type="PIRSR" id="PIRSR602481-1"/>
    </source>
</evidence>
<evidence type="ECO:0000256" key="1">
    <source>
        <dbReference type="ARBA" id="ARBA00007957"/>
    </source>
</evidence>
<gene>
    <name evidence="9" type="ORF">AVDCRST_MAG59-2016</name>
</gene>
<dbReference type="SUPFAM" id="SSF46785">
    <property type="entry name" value="Winged helix' DNA-binding domain"/>
    <property type="match status" value="1"/>
</dbReference>
<evidence type="ECO:0000256" key="2">
    <source>
        <dbReference type="ARBA" id="ARBA00022491"/>
    </source>
</evidence>
<evidence type="ECO:0000256" key="8">
    <source>
        <dbReference type="PIRSR" id="PIRSR602481-2"/>
    </source>
</evidence>
<dbReference type="PANTHER" id="PTHR33202">
    <property type="entry name" value="ZINC UPTAKE REGULATION PROTEIN"/>
    <property type="match status" value="1"/>
</dbReference>
<dbReference type="Gene3D" id="1.10.10.10">
    <property type="entry name" value="Winged helix-like DNA-binding domain superfamily/Winged helix DNA-binding domain"/>
    <property type="match status" value="1"/>
</dbReference>
<dbReference type="Gene3D" id="3.30.1490.190">
    <property type="match status" value="1"/>
</dbReference>
<dbReference type="AlphaFoldDB" id="A0A6J4ULJ9"/>
<evidence type="ECO:0000256" key="3">
    <source>
        <dbReference type="ARBA" id="ARBA00022833"/>
    </source>
</evidence>
<feature type="binding site" evidence="7">
    <location>
        <position position="88"/>
    </location>
    <ligand>
        <name>Zn(2+)</name>
        <dbReference type="ChEBI" id="CHEBI:29105"/>
    </ligand>
</feature>
<feature type="binding site" evidence="7">
    <location>
        <position position="85"/>
    </location>
    <ligand>
        <name>Zn(2+)</name>
        <dbReference type="ChEBI" id="CHEBI:29105"/>
    </ligand>
</feature>
<feature type="binding site" evidence="7">
    <location>
        <position position="128"/>
    </location>
    <ligand>
        <name>Zn(2+)</name>
        <dbReference type="ChEBI" id="CHEBI:29105"/>
    </ligand>
</feature>
<reference evidence="9" key="1">
    <citation type="submission" date="2020-02" db="EMBL/GenBank/DDBJ databases">
        <authorList>
            <person name="Meier V. D."/>
        </authorList>
    </citation>
    <scope>NUCLEOTIDE SEQUENCE</scope>
    <source>
        <strain evidence="9">AVDCRST_MAG59</strain>
    </source>
</reference>
<dbReference type="InterPro" id="IPR043135">
    <property type="entry name" value="Fur_C"/>
</dbReference>
<keyword evidence="6" id="KW-0804">Transcription</keyword>
<keyword evidence="7" id="KW-0479">Metal-binding</keyword>
<dbReference type="Pfam" id="PF01475">
    <property type="entry name" value="FUR"/>
    <property type="match status" value="1"/>
</dbReference>